<dbReference type="InterPro" id="IPR013083">
    <property type="entry name" value="Znf_RING/FYVE/PHD"/>
</dbReference>
<dbReference type="InterPro" id="IPR001357">
    <property type="entry name" value="BRCT_dom"/>
</dbReference>
<keyword evidence="6" id="KW-0812">Transmembrane</keyword>
<feature type="compositionally biased region" description="Low complexity" evidence="5">
    <location>
        <begin position="209"/>
        <end position="225"/>
    </location>
</feature>
<keyword evidence="6" id="KW-0472">Membrane</keyword>
<dbReference type="Gene3D" id="3.40.50.10190">
    <property type="entry name" value="BRCT domain"/>
    <property type="match status" value="1"/>
</dbReference>
<dbReference type="PROSITE" id="PS50089">
    <property type="entry name" value="ZF_RING_2"/>
    <property type="match status" value="1"/>
</dbReference>
<evidence type="ECO:0000259" key="8">
    <source>
        <dbReference type="PROSITE" id="PS50172"/>
    </source>
</evidence>
<comment type="caution">
    <text evidence="9">The sequence shown here is derived from an EMBL/GenBank/DDBJ whole genome shotgun (WGS) entry which is preliminary data.</text>
</comment>
<evidence type="ECO:0000313" key="9">
    <source>
        <dbReference type="EMBL" id="KAJ0973314.1"/>
    </source>
</evidence>
<evidence type="ECO:0000256" key="2">
    <source>
        <dbReference type="ARBA" id="ARBA00022771"/>
    </source>
</evidence>
<evidence type="ECO:0000256" key="5">
    <source>
        <dbReference type="SAM" id="MobiDB-lite"/>
    </source>
</evidence>
<dbReference type="InterPro" id="IPR017907">
    <property type="entry name" value="Znf_RING_CS"/>
</dbReference>
<dbReference type="Pfam" id="PF12738">
    <property type="entry name" value="PTCB-BRCT"/>
    <property type="match status" value="1"/>
</dbReference>
<keyword evidence="10" id="KW-1185">Reference proteome</keyword>
<evidence type="ECO:0000256" key="3">
    <source>
        <dbReference type="ARBA" id="ARBA00022833"/>
    </source>
</evidence>
<dbReference type="SUPFAM" id="SSF57850">
    <property type="entry name" value="RING/U-box"/>
    <property type="match status" value="1"/>
</dbReference>
<reference evidence="9" key="2">
    <citation type="journal article" date="2022" name="Hortic Res">
        <title>The genome of Dioscorea zingiberensis sheds light on the biosynthesis, origin and evolution of the medicinally important diosgenin saponins.</title>
        <authorList>
            <person name="Li Y."/>
            <person name="Tan C."/>
            <person name="Li Z."/>
            <person name="Guo J."/>
            <person name="Li S."/>
            <person name="Chen X."/>
            <person name="Wang C."/>
            <person name="Dai X."/>
            <person name="Yang H."/>
            <person name="Song W."/>
            <person name="Hou L."/>
            <person name="Xu J."/>
            <person name="Tong Z."/>
            <person name="Xu A."/>
            <person name="Yuan X."/>
            <person name="Wang W."/>
            <person name="Yang Q."/>
            <person name="Chen L."/>
            <person name="Sun Z."/>
            <person name="Wang K."/>
            <person name="Pan B."/>
            <person name="Chen J."/>
            <person name="Bao Y."/>
            <person name="Liu F."/>
            <person name="Qi X."/>
            <person name="Gang D.R."/>
            <person name="Wen J."/>
            <person name="Li J."/>
        </authorList>
    </citation>
    <scope>NUCLEOTIDE SEQUENCE</scope>
    <source>
        <strain evidence="9">Dzin_1.0</strain>
    </source>
</reference>
<evidence type="ECO:0000259" key="7">
    <source>
        <dbReference type="PROSITE" id="PS50089"/>
    </source>
</evidence>
<keyword evidence="2 4" id="KW-0863">Zinc-finger</keyword>
<keyword evidence="6" id="KW-1133">Transmembrane helix</keyword>
<evidence type="ECO:0000256" key="6">
    <source>
        <dbReference type="SAM" id="Phobius"/>
    </source>
</evidence>
<evidence type="ECO:0000313" key="10">
    <source>
        <dbReference type="Proteomes" id="UP001085076"/>
    </source>
</evidence>
<organism evidence="9 10">
    <name type="scientific">Dioscorea zingiberensis</name>
    <dbReference type="NCBI Taxonomy" id="325984"/>
    <lineage>
        <taxon>Eukaryota</taxon>
        <taxon>Viridiplantae</taxon>
        <taxon>Streptophyta</taxon>
        <taxon>Embryophyta</taxon>
        <taxon>Tracheophyta</taxon>
        <taxon>Spermatophyta</taxon>
        <taxon>Magnoliopsida</taxon>
        <taxon>Liliopsida</taxon>
        <taxon>Dioscoreales</taxon>
        <taxon>Dioscoreaceae</taxon>
        <taxon>Dioscorea</taxon>
    </lineage>
</organism>
<dbReference type="SMART" id="SM00184">
    <property type="entry name" value="RING"/>
    <property type="match status" value="1"/>
</dbReference>
<feature type="transmembrane region" description="Helical" evidence="6">
    <location>
        <begin position="656"/>
        <end position="678"/>
    </location>
</feature>
<accession>A0A9D5CI10</accession>
<keyword evidence="1" id="KW-0479">Metal-binding</keyword>
<reference evidence="9" key="1">
    <citation type="submission" date="2021-03" db="EMBL/GenBank/DDBJ databases">
        <authorList>
            <person name="Li Z."/>
            <person name="Yang C."/>
        </authorList>
    </citation>
    <scope>NUCLEOTIDE SEQUENCE</scope>
    <source>
        <strain evidence="9">Dzin_1.0</strain>
        <tissue evidence="9">Leaf</tissue>
    </source>
</reference>
<dbReference type="GO" id="GO:0008270">
    <property type="term" value="F:zinc ion binding"/>
    <property type="evidence" value="ECO:0007669"/>
    <property type="project" value="UniProtKB-KW"/>
</dbReference>
<dbReference type="InterPro" id="IPR036420">
    <property type="entry name" value="BRCT_dom_sf"/>
</dbReference>
<feature type="region of interest" description="Disordered" evidence="5">
    <location>
        <begin position="35"/>
        <end position="54"/>
    </location>
</feature>
<sequence length="689" mass="77127">MNSTLVSGMKIAGFPGTVFPLSPRSLRQQLYASPVASERSSCGQPVRDDKGPPKLVETIEDINMPMEGGEDTIVSQSYNYNVETMANTDFPMEGGEEAQEDEGADSVFTHNYNVDPMPDPEPPLEGGEHTDGSQGMDVGRENVHAEDNEEDEDLSEDSEFRESNEEVEDEEDDLFFSAADSDAYEEELRAWLGRELGGREEDMSEQESENANSETLLSLSESSDNVDGVQRKKRSGISVYYESTDFDPSVLPPFDPQVCWKFEGKKYELAKSLGTLIVSHRWFEDCLKEGRRLPEGPYTMQSGQQAGPISWELPIVDAPAKRRCFSTTDRSMLSYKHNTIDFKEKGHDVSCYSGFFDLSDSNMLDEPKGSSYSMRPQRYKKKWSNCTKSSIDSEAACKSQRLVKKNVSDFSNCIILDCEQECFQIESSGQTQNLNPELIDFDILRNRGQTSLQEVTTENRSFSCEEVRTLELEEAEDIGVTDNLASLNPHVSRIELSANKTSPKDKCCKNAKNQNGYCDIKGYENEQVKEDDSFDEFGGSQTSTELSCVICWTEFCSTRGILPCGHRFCYTCIQGWADCMAMKGKASTCPLCKSSFTHITMVEGGASLDQKIYSQTIPCISSKDVLVLLDRGRNYNGSRSSDPVCYECHNHEPEDLLTAISLSLVVTFISSCLMYVLILNCRDLEDLLE</sequence>
<proteinExistence type="predicted"/>
<gene>
    <name evidence="9" type="ORF">J5N97_021273</name>
</gene>
<dbReference type="PANTHER" id="PTHR47776">
    <property type="entry name" value="F5A8.9 PROTEIN"/>
    <property type="match status" value="1"/>
</dbReference>
<evidence type="ECO:0008006" key="11">
    <source>
        <dbReference type="Google" id="ProtNLM"/>
    </source>
</evidence>
<evidence type="ECO:0000256" key="4">
    <source>
        <dbReference type="PROSITE-ProRule" id="PRU00175"/>
    </source>
</evidence>
<dbReference type="SUPFAM" id="SSF52113">
    <property type="entry name" value="BRCT domain"/>
    <property type="match status" value="1"/>
</dbReference>
<dbReference type="PROSITE" id="PS00518">
    <property type="entry name" value="ZF_RING_1"/>
    <property type="match status" value="1"/>
</dbReference>
<keyword evidence="3" id="KW-0862">Zinc</keyword>
<name>A0A9D5CI10_9LILI</name>
<dbReference type="PROSITE" id="PS50172">
    <property type="entry name" value="BRCT"/>
    <property type="match status" value="1"/>
</dbReference>
<feature type="compositionally biased region" description="Acidic residues" evidence="5">
    <location>
        <begin position="147"/>
        <end position="157"/>
    </location>
</feature>
<dbReference type="Proteomes" id="UP001085076">
    <property type="component" value="Miscellaneous, Linkage group lg05"/>
</dbReference>
<dbReference type="Pfam" id="PF13639">
    <property type="entry name" value="zf-RING_2"/>
    <property type="match status" value="1"/>
</dbReference>
<feature type="region of interest" description="Disordered" evidence="5">
    <location>
        <begin position="108"/>
        <end position="172"/>
    </location>
</feature>
<evidence type="ECO:0000256" key="1">
    <source>
        <dbReference type="ARBA" id="ARBA00022723"/>
    </source>
</evidence>
<dbReference type="InterPro" id="IPR001841">
    <property type="entry name" value="Znf_RING"/>
</dbReference>
<dbReference type="Gene3D" id="3.30.40.10">
    <property type="entry name" value="Zinc/RING finger domain, C3HC4 (zinc finger)"/>
    <property type="match status" value="1"/>
</dbReference>
<feature type="domain" description="BRCT" evidence="8">
    <location>
        <begin position="265"/>
        <end position="300"/>
    </location>
</feature>
<dbReference type="AlphaFoldDB" id="A0A9D5CI10"/>
<dbReference type="OrthoDB" id="251770at2759"/>
<protein>
    <recommendedName>
        <fullName evidence="11">RING-type E3 ubiquitin transferase BRCA1</fullName>
    </recommendedName>
</protein>
<feature type="domain" description="RING-type" evidence="7">
    <location>
        <begin position="548"/>
        <end position="593"/>
    </location>
</feature>
<feature type="region of interest" description="Disordered" evidence="5">
    <location>
        <begin position="198"/>
        <end position="230"/>
    </location>
</feature>
<dbReference type="EMBL" id="JAGGNH010000005">
    <property type="protein sequence ID" value="KAJ0973314.1"/>
    <property type="molecule type" value="Genomic_DNA"/>
</dbReference>
<dbReference type="PANTHER" id="PTHR47776:SF2">
    <property type="entry name" value="RING-TYPE E3 UBIQUITIN TRANSFERASE BRCA1"/>
    <property type="match status" value="1"/>
</dbReference>